<name>A0A5B7JKK2_PORTR</name>
<comment type="caution">
    <text evidence="1">The sequence shown here is derived from an EMBL/GenBank/DDBJ whole genome shotgun (WGS) entry which is preliminary data.</text>
</comment>
<keyword evidence="2" id="KW-1185">Reference proteome</keyword>
<evidence type="ECO:0000313" key="2">
    <source>
        <dbReference type="Proteomes" id="UP000324222"/>
    </source>
</evidence>
<evidence type="ECO:0000313" key="1">
    <source>
        <dbReference type="EMBL" id="MPC93667.1"/>
    </source>
</evidence>
<organism evidence="1 2">
    <name type="scientific">Portunus trituberculatus</name>
    <name type="common">Swimming crab</name>
    <name type="synonym">Neptunus trituberculatus</name>
    <dbReference type="NCBI Taxonomy" id="210409"/>
    <lineage>
        <taxon>Eukaryota</taxon>
        <taxon>Metazoa</taxon>
        <taxon>Ecdysozoa</taxon>
        <taxon>Arthropoda</taxon>
        <taxon>Crustacea</taxon>
        <taxon>Multicrustacea</taxon>
        <taxon>Malacostraca</taxon>
        <taxon>Eumalacostraca</taxon>
        <taxon>Eucarida</taxon>
        <taxon>Decapoda</taxon>
        <taxon>Pleocyemata</taxon>
        <taxon>Brachyura</taxon>
        <taxon>Eubrachyura</taxon>
        <taxon>Portunoidea</taxon>
        <taxon>Portunidae</taxon>
        <taxon>Portuninae</taxon>
        <taxon>Portunus</taxon>
    </lineage>
</organism>
<proteinExistence type="predicted"/>
<protein>
    <submittedName>
        <fullName evidence="1">Uncharacterized protein</fullName>
    </submittedName>
</protein>
<dbReference type="AlphaFoldDB" id="A0A5B7JKK2"/>
<gene>
    <name evidence="1" type="ORF">E2C01_088805</name>
</gene>
<sequence length="59" mass="6438">MLNQVITSGLAATRVNCSSNPSLFSDHVALKFHYSASRSRICPPSSTHQDTSKVLSYIL</sequence>
<dbReference type="EMBL" id="VSRR010095673">
    <property type="protein sequence ID" value="MPC93667.1"/>
    <property type="molecule type" value="Genomic_DNA"/>
</dbReference>
<dbReference type="Proteomes" id="UP000324222">
    <property type="component" value="Unassembled WGS sequence"/>
</dbReference>
<reference evidence="1 2" key="1">
    <citation type="submission" date="2019-05" db="EMBL/GenBank/DDBJ databases">
        <title>Another draft genome of Portunus trituberculatus and its Hox gene families provides insights of decapod evolution.</title>
        <authorList>
            <person name="Jeong J.-H."/>
            <person name="Song I."/>
            <person name="Kim S."/>
            <person name="Choi T."/>
            <person name="Kim D."/>
            <person name="Ryu S."/>
            <person name="Kim W."/>
        </authorList>
    </citation>
    <scope>NUCLEOTIDE SEQUENCE [LARGE SCALE GENOMIC DNA]</scope>
    <source>
        <tissue evidence="1">Muscle</tissue>
    </source>
</reference>
<accession>A0A5B7JKK2</accession>